<dbReference type="AlphaFoldDB" id="A0A4Y2Q1R3"/>
<sequence>MPTEVSNPDLAFTAVRRQRQKRVCYFCRKPNHVMKDCFIRKRIEAQKKPRFYNSSRKNKDLEALALSSEVEETSTKHVWILDSGASAHMVKERIWFENFVSSTGEVFLAESCVIYSDSKSAIDWLNCARSSSKTRHVNLRFHFVKDLISGGEMQIIFVPTEEMISDFLTKTVTHGKLFLCCYKIGLL</sequence>
<feature type="domain" description="Retrovirus-related Pol polyprotein from transposon TNT 1-94-like beta-barrel" evidence="1">
    <location>
        <begin position="79"/>
        <end position="138"/>
    </location>
</feature>
<gene>
    <name evidence="2" type="ORF">AVEN_200115_1</name>
</gene>
<dbReference type="Proteomes" id="UP000499080">
    <property type="component" value="Unassembled WGS sequence"/>
</dbReference>
<dbReference type="EMBL" id="BGPR01012487">
    <property type="protein sequence ID" value="GBN56266.1"/>
    <property type="molecule type" value="Genomic_DNA"/>
</dbReference>
<evidence type="ECO:0000313" key="2">
    <source>
        <dbReference type="EMBL" id="GBN56266.1"/>
    </source>
</evidence>
<dbReference type="InterPro" id="IPR054722">
    <property type="entry name" value="PolX-like_BBD"/>
</dbReference>
<reference evidence="2 3" key="1">
    <citation type="journal article" date="2019" name="Sci. Rep.">
        <title>Orb-weaving spider Araneus ventricosus genome elucidates the spidroin gene catalogue.</title>
        <authorList>
            <person name="Kono N."/>
            <person name="Nakamura H."/>
            <person name="Ohtoshi R."/>
            <person name="Moran D.A.P."/>
            <person name="Shinohara A."/>
            <person name="Yoshida Y."/>
            <person name="Fujiwara M."/>
            <person name="Mori M."/>
            <person name="Tomita M."/>
            <person name="Arakawa K."/>
        </authorList>
    </citation>
    <scope>NUCLEOTIDE SEQUENCE [LARGE SCALE GENOMIC DNA]</scope>
</reference>
<dbReference type="CDD" id="cd09272">
    <property type="entry name" value="RNase_HI_RT_Ty1"/>
    <property type="match status" value="1"/>
</dbReference>
<evidence type="ECO:0000313" key="3">
    <source>
        <dbReference type="Proteomes" id="UP000499080"/>
    </source>
</evidence>
<dbReference type="OrthoDB" id="7548346at2759"/>
<name>A0A4Y2Q1R3_ARAVE</name>
<protein>
    <recommendedName>
        <fullName evidence="1">Retrovirus-related Pol polyprotein from transposon TNT 1-94-like beta-barrel domain-containing protein</fullName>
    </recommendedName>
</protein>
<proteinExistence type="predicted"/>
<evidence type="ECO:0000259" key="1">
    <source>
        <dbReference type="Pfam" id="PF22936"/>
    </source>
</evidence>
<organism evidence="2 3">
    <name type="scientific">Araneus ventricosus</name>
    <name type="common">Orbweaver spider</name>
    <name type="synonym">Epeira ventricosa</name>
    <dbReference type="NCBI Taxonomy" id="182803"/>
    <lineage>
        <taxon>Eukaryota</taxon>
        <taxon>Metazoa</taxon>
        <taxon>Ecdysozoa</taxon>
        <taxon>Arthropoda</taxon>
        <taxon>Chelicerata</taxon>
        <taxon>Arachnida</taxon>
        <taxon>Araneae</taxon>
        <taxon>Araneomorphae</taxon>
        <taxon>Entelegynae</taxon>
        <taxon>Araneoidea</taxon>
        <taxon>Araneidae</taxon>
        <taxon>Araneus</taxon>
    </lineage>
</organism>
<accession>A0A4Y2Q1R3</accession>
<dbReference type="Pfam" id="PF22936">
    <property type="entry name" value="Pol_BBD"/>
    <property type="match status" value="1"/>
</dbReference>
<comment type="caution">
    <text evidence="2">The sequence shown here is derived from an EMBL/GenBank/DDBJ whole genome shotgun (WGS) entry which is preliminary data.</text>
</comment>
<keyword evidence="3" id="KW-1185">Reference proteome</keyword>